<gene>
    <name evidence="4" type="ORF">FG87_14910</name>
</gene>
<dbReference type="InterPro" id="IPR001466">
    <property type="entry name" value="Beta-lactam-related"/>
</dbReference>
<comment type="caution">
    <text evidence="4">The sequence shown here is derived from an EMBL/GenBank/DDBJ whole genome shotgun (WGS) entry which is preliminary data.</text>
</comment>
<evidence type="ECO:0000256" key="1">
    <source>
        <dbReference type="SAM" id="MobiDB-lite"/>
    </source>
</evidence>
<keyword evidence="4" id="KW-0378">Hydrolase</keyword>
<dbReference type="Gene3D" id="3.40.710.10">
    <property type="entry name" value="DD-peptidase/beta-lactamase superfamily"/>
    <property type="match status" value="1"/>
</dbReference>
<dbReference type="InterPro" id="IPR012338">
    <property type="entry name" value="Beta-lactam/transpept-like"/>
</dbReference>
<dbReference type="PANTHER" id="PTHR46825:SF7">
    <property type="entry name" value="D-ALANYL-D-ALANINE CARBOXYPEPTIDASE"/>
    <property type="match status" value="1"/>
</dbReference>
<evidence type="ECO:0000313" key="4">
    <source>
        <dbReference type="EMBL" id="KIA64245.1"/>
    </source>
</evidence>
<evidence type="ECO:0000259" key="3">
    <source>
        <dbReference type="Pfam" id="PF00144"/>
    </source>
</evidence>
<dbReference type="RefSeq" id="WP_043670170.1">
    <property type="nucleotide sequence ID" value="NZ_BDCI01000017.1"/>
</dbReference>
<dbReference type="GO" id="GO:0004180">
    <property type="term" value="F:carboxypeptidase activity"/>
    <property type="evidence" value="ECO:0007669"/>
    <property type="project" value="UniProtKB-KW"/>
</dbReference>
<feature type="chain" id="PRO_5046067909" evidence="2">
    <location>
        <begin position="28"/>
        <end position="384"/>
    </location>
</feature>
<organism evidence="4 5">
    <name type="scientific">Nocardia vulneris</name>
    <dbReference type="NCBI Taxonomy" id="1141657"/>
    <lineage>
        <taxon>Bacteria</taxon>
        <taxon>Bacillati</taxon>
        <taxon>Actinomycetota</taxon>
        <taxon>Actinomycetes</taxon>
        <taxon>Mycobacteriales</taxon>
        <taxon>Nocardiaceae</taxon>
        <taxon>Nocardia</taxon>
    </lineage>
</organism>
<sequence>MRRPTEILGTVCAVSALLLGACGTAEHAVADAPDYAGVQPILDRVTTADGAPGVLLGVRDAHGRTTLTSGVANLATAAPMDGASRFRIGSMTKTFVAAVVLQLVGEGRVALDAPVETYLPGIVRGNGNNGQDITVRQLLQHTSGLPDYLDHIPLEQVLKDPLRHYDPLELVHIGLAHPPLFPPGSDWSYSNTNYVLAGMIIERVTGRAPREAVEQRIIQPLGLDDTTVPGDGPGIPGTHPRGYGRHGSADPLDLTELNPSIASSAGGMISSAADLNKFLDALVNGQLLPPPERAAMTTTRPLGNSHHDAYGLGLQSTPLPCGGLYWGHDGAIFGSQTFGATTTAGRTVTVMANLYPGETDAQEADIRTALETALCTTVPTKPQP</sequence>
<keyword evidence="4" id="KW-0645">Protease</keyword>
<evidence type="ECO:0000256" key="2">
    <source>
        <dbReference type="SAM" id="SignalP"/>
    </source>
</evidence>
<reference evidence="4 5" key="1">
    <citation type="journal article" date="2014" name="Int. J. Syst. Evol. Microbiol.">
        <title>Nocardia vulneris sp. nov., isolated from wounds of human patients in North America.</title>
        <authorList>
            <person name="Lasker B.A."/>
            <person name="Bell M."/>
            <person name="Klenk H.P."/>
            <person name="Sproer C."/>
            <person name="Schumann C."/>
            <person name="Schumann P."/>
            <person name="Brown J.M."/>
        </authorList>
    </citation>
    <scope>NUCLEOTIDE SEQUENCE [LARGE SCALE GENOMIC DNA]</scope>
    <source>
        <strain evidence="4 5">W9851</strain>
    </source>
</reference>
<name>A0ABR4ZGK4_9NOCA</name>
<feature type="signal peptide" evidence="2">
    <location>
        <begin position="1"/>
        <end position="27"/>
    </location>
</feature>
<feature type="domain" description="Beta-lactamase-related" evidence="3">
    <location>
        <begin position="48"/>
        <end position="370"/>
    </location>
</feature>
<protein>
    <submittedName>
        <fullName evidence="4">D-alanyl-D-alanine carboxypeptidase</fullName>
    </submittedName>
</protein>
<dbReference type="Proteomes" id="UP000031364">
    <property type="component" value="Unassembled WGS sequence"/>
</dbReference>
<evidence type="ECO:0000313" key="5">
    <source>
        <dbReference type="Proteomes" id="UP000031364"/>
    </source>
</evidence>
<dbReference type="InterPro" id="IPR050491">
    <property type="entry name" value="AmpC-like"/>
</dbReference>
<keyword evidence="5" id="KW-1185">Reference proteome</keyword>
<keyword evidence="4" id="KW-0121">Carboxypeptidase</keyword>
<dbReference type="Pfam" id="PF00144">
    <property type="entry name" value="Beta-lactamase"/>
    <property type="match status" value="1"/>
</dbReference>
<proteinExistence type="predicted"/>
<feature type="region of interest" description="Disordered" evidence="1">
    <location>
        <begin position="222"/>
        <end position="250"/>
    </location>
</feature>
<accession>A0ABR4ZGK4</accession>
<dbReference type="PROSITE" id="PS51257">
    <property type="entry name" value="PROKAR_LIPOPROTEIN"/>
    <property type="match status" value="1"/>
</dbReference>
<keyword evidence="2" id="KW-0732">Signal</keyword>
<dbReference type="PANTHER" id="PTHR46825">
    <property type="entry name" value="D-ALANYL-D-ALANINE-CARBOXYPEPTIDASE/ENDOPEPTIDASE AMPH"/>
    <property type="match status" value="1"/>
</dbReference>
<dbReference type="SUPFAM" id="SSF56601">
    <property type="entry name" value="beta-lactamase/transpeptidase-like"/>
    <property type="match status" value="1"/>
</dbReference>
<dbReference type="EMBL" id="JNFP01000015">
    <property type="protein sequence ID" value="KIA64245.1"/>
    <property type="molecule type" value="Genomic_DNA"/>
</dbReference>